<proteinExistence type="predicted"/>
<evidence type="ECO:0000313" key="7">
    <source>
        <dbReference type="Proteomes" id="UP000501600"/>
    </source>
</evidence>
<dbReference type="Pfam" id="PF01656">
    <property type="entry name" value="CbiA"/>
    <property type="match status" value="1"/>
</dbReference>
<evidence type="ECO:0000256" key="2">
    <source>
        <dbReference type="ARBA" id="ARBA00022840"/>
    </source>
</evidence>
<dbReference type="Pfam" id="PF13807">
    <property type="entry name" value="GNVR"/>
    <property type="match status" value="1"/>
</dbReference>
<dbReference type="SUPFAM" id="SSF52540">
    <property type="entry name" value="P-loop containing nucleoside triphosphate hydrolases"/>
    <property type="match status" value="1"/>
</dbReference>
<sequence length="559" mass="61723">MTKVEGLELESSGRDVEFYQTQYSLLSARTLAERVARQLKLAKSEAFFAAHGLDNGDGLLNSTDSLGTLSKKELDKREKLAVGFLLANVSISPIRGSALVDVSYTSSSPKISADISNTWTQQFIEQSMARRFASTADARKFLEGRLEELRMRLETSERDLVNYASAKDIVSLNRERDTDGKTTSERTLITAELEGLNKELADATADRIASESRLNAKANRELTPDPLIINGASAQLRQKRAELRAEMAKLMVQFEPEYPSVKVLAEEIRVLDDGIAKEEGRLTNREAARASNNRITDYRAALNRESGLTRRVNTLKKRFSQQQRDIIQYNIYLREVDNNRQLYDAILQRYKEIGVAGIGSNNVAIVDVANIPNSPSSPNLPFNLVLSLMLGLGLSVVVVVGLDQIEEGLRDPSQVNRLLHLPLLGGVPSIPPENIQEMMSDTKSVLSEAYFTVRSNLAFSTDHGVPRTFMVTSTRSAEGKSTSSTVLATILARTGKKVLLLDADMRSPSINGLFGLQNDRGLSNYLAGEDDWQNLLIPTTNDFVTILPAGPAPLVRQSY</sequence>
<protein>
    <submittedName>
        <fullName evidence="6">P-loop NTPase</fullName>
    </submittedName>
</protein>
<keyword evidence="2" id="KW-0067">ATP-binding</keyword>
<dbReference type="CDD" id="cd05387">
    <property type="entry name" value="BY-kinase"/>
    <property type="match status" value="1"/>
</dbReference>
<dbReference type="AlphaFoldDB" id="A0A6H2DM66"/>
<keyword evidence="7" id="KW-1185">Reference proteome</keyword>
<organism evidence="6 7">
    <name type="scientific">Parasphingorhabdus halotolerans</name>
    <dbReference type="NCBI Taxonomy" id="2725558"/>
    <lineage>
        <taxon>Bacteria</taxon>
        <taxon>Pseudomonadati</taxon>
        <taxon>Pseudomonadota</taxon>
        <taxon>Alphaproteobacteria</taxon>
        <taxon>Sphingomonadales</taxon>
        <taxon>Sphingomonadaceae</taxon>
        <taxon>Parasphingorhabdus</taxon>
    </lineage>
</organism>
<name>A0A6H2DM66_9SPHN</name>
<evidence type="ECO:0000259" key="5">
    <source>
        <dbReference type="Pfam" id="PF13807"/>
    </source>
</evidence>
<feature type="domain" description="Tyrosine-protein kinase G-rich" evidence="5">
    <location>
        <begin position="333"/>
        <end position="400"/>
    </location>
</feature>
<feature type="domain" description="CobQ/CobB/MinD/ParA nucleotide binding" evidence="4">
    <location>
        <begin position="470"/>
        <end position="519"/>
    </location>
</feature>
<evidence type="ECO:0000313" key="6">
    <source>
        <dbReference type="EMBL" id="QJB69759.1"/>
    </source>
</evidence>
<dbReference type="EMBL" id="CP051217">
    <property type="protein sequence ID" value="QJB69759.1"/>
    <property type="molecule type" value="Genomic_DNA"/>
</dbReference>
<dbReference type="PANTHER" id="PTHR32309:SF13">
    <property type="entry name" value="FERRIC ENTEROBACTIN TRANSPORT PROTEIN FEPE"/>
    <property type="match status" value="1"/>
</dbReference>
<dbReference type="GO" id="GO:0004713">
    <property type="term" value="F:protein tyrosine kinase activity"/>
    <property type="evidence" value="ECO:0007669"/>
    <property type="project" value="TreeGrafter"/>
</dbReference>
<evidence type="ECO:0000259" key="4">
    <source>
        <dbReference type="Pfam" id="PF01656"/>
    </source>
</evidence>
<evidence type="ECO:0000256" key="1">
    <source>
        <dbReference type="ARBA" id="ARBA00022741"/>
    </source>
</evidence>
<dbReference type="Proteomes" id="UP000501600">
    <property type="component" value="Chromosome"/>
</dbReference>
<dbReference type="InterPro" id="IPR002586">
    <property type="entry name" value="CobQ/CobB/MinD/ParA_Nub-bd_dom"/>
</dbReference>
<dbReference type="KEGG" id="phao:HF685_11120"/>
<dbReference type="InterPro" id="IPR027417">
    <property type="entry name" value="P-loop_NTPase"/>
</dbReference>
<accession>A0A6H2DM66</accession>
<keyword evidence="1" id="KW-0547">Nucleotide-binding</keyword>
<dbReference type="GO" id="GO:0005886">
    <property type="term" value="C:plasma membrane"/>
    <property type="evidence" value="ECO:0007669"/>
    <property type="project" value="TreeGrafter"/>
</dbReference>
<dbReference type="Gene3D" id="3.40.50.300">
    <property type="entry name" value="P-loop containing nucleotide triphosphate hydrolases"/>
    <property type="match status" value="1"/>
</dbReference>
<keyword evidence="3" id="KW-0175">Coiled coil</keyword>
<reference evidence="6 7" key="1">
    <citation type="submission" date="2020-04" db="EMBL/GenBank/DDBJ databases">
        <title>Genome sequence for Sphingorhabdus sp. strain M1.</title>
        <authorList>
            <person name="Park S.-J."/>
        </authorList>
    </citation>
    <scope>NUCLEOTIDE SEQUENCE [LARGE SCALE GENOMIC DNA]</scope>
    <source>
        <strain evidence="6 7">JK6</strain>
    </source>
</reference>
<gene>
    <name evidence="6" type="ORF">HF685_11120</name>
</gene>
<dbReference type="PANTHER" id="PTHR32309">
    <property type="entry name" value="TYROSINE-PROTEIN KINASE"/>
    <property type="match status" value="1"/>
</dbReference>
<feature type="coiled-coil region" evidence="3">
    <location>
        <begin position="139"/>
        <end position="253"/>
    </location>
</feature>
<evidence type="ECO:0000256" key="3">
    <source>
        <dbReference type="SAM" id="Coils"/>
    </source>
</evidence>
<dbReference type="InterPro" id="IPR050445">
    <property type="entry name" value="Bact_polysacc_biosynth/exp"/>
</dbReference>
<dbReference type="InterPro" id="IPR005702">
    <property type="entry name" value="Wzc-like_C"/>
</dbReference>
<dbReference type="InterPro" id="IPR032807">
    <property type="entry name" value="GNVR"/>
</dbReference>